<sequence length="140" mass="16033">MGQQVTYFGIIDDIWELDYGLNIQIPIFKCQWVKHPQRVEVDNYGLTSVDLANVGYKDDPWVLARRVAQVFYILDPSQKKQKHIVASSKQSIIGVDGVDDIDAYNGYDNIEFFIDLPTKIQSVEKSLKGVKPWVRNDGEL</sequence>
<dbReference type="Pfam" id="PF13952">
    <property type="entry name" value="DUF4216"/>
    <property type="match status" value="1"/>
</dbReference>
<dbReference type="PANTHER" id="PTHR48258">
    <property type="entry name" value="DUF4218 DOMAIN-CONTAINING PROTEIN-RELATED"/>
    <property type="match status" value="1"/>
</dbReference>
<dbReference type="EMBL" id="CP144750">
    <property type="protein sequence ID" value="WVZ82866.1"/>
    <property type="molecule type" value="Genomic_DNA"/>
</dbReference>
<keyword evidence="3" id="KW-1185">Reference proteome</keyword>
<feature type="domain" description="DUF4216" evidence="1">
    <location>
        <begin position="15"/>
        <end position="85"/>
    </location>
</feature>
<evidence type="ECO:0000313" key="3">
    <source>
        <dbReference type="Proteomes" id="UP001341281"/>
    </source>
</evidence>
<dbReference type="AlphaFoldDB" id="A0AAQ3X2X7"/>
<name>A0AAQ3X2X7_PASNO</name>
<evidence type="ECO:0000259" key="1">
    <source>
        <dbReference type="Pfam" id="PF13952"/>
    </source>
</evidence>
<reference evidence="2 3" key="1">
    <citation type="submission" date="2024-02" db="EMBL/GenBank/DDBJ databases">
        <title>High-quality chromosome-scale genome assembly of Pensacola bahiagrass (Paspalum notatum Flugge var. saurae).</title>
        <authorList>
            <person name="Vega J.M."/>
            <person name="Podio M."/>
            <person name="Orjuela J."/>
            <person name="Siena L.A."/>
            <person name="Pessino S.C."/>
            <person name="Combes M.C."/>
            <person name="Mariac C."/>
            <person name="Albertini E."/>
            <person name="Pupilli F."/>
            <person name="Ortiz J.P.A."/>
            <person name="Leblanc O."/>
        </authorList>
    </citation>
    <scope>NUCLEOTIDE SEQUENCE [LARGE SCALE GENOMIC DNA]</scope>
    <source>
        <strain evidence="2">R1</strain>
        <tissue evidence="2">Leaf</tissue>
    </source>
</reference>
<protein>
    <recommendedName>
        <fullName evidence="1">DUF4216 domain-containing protein</fullName>
    </recommendedName>
</protein>
<evidence type="ECO:0000313" key="2">
    <source>
        <dbReference type="EMBL" id="WVZ82866.1"/>
    </source>
</evidence>
<gene>
    <name evidence="2" type="ORF">U9M48_030076</name>
</gene>
<dbReference type="PANTHER" id="PTHR48258:SF9">
    <property type="entry name" value="OS01G0348150 PROTEIN"/>
    <property type="match status" value="1"/>
</dbReference>
<dbReference type="Proteomes" id="UP001341281">
    <property type="component" value="Chromosome 06"/>
</dbReference>
<dbReference type="InterPro" id="IPR025312">
    <property type="entry name" value="DUF4216"/>
</dbReference>
<organism evidence="2 3">
    <name type="scientific">Paspalum notatum var. saurae</name>
    <dbReference type="NCBI Taxonomy" id="547442"/>
    <lineage>
        <taxon>Eukaryota</taxon>
        <taxon>Viridiplantae</taxon>
        <taxon>Streptophyta</taxon>
        <taxon>Embryophyta</taxon>
        <taxon>Tracheophyta</taxon>
        <taxon>Spermatophyta</taxon>
        <taxon>Magnoliopsida</taxon>
        <taxon>Liliopsida</taxon>
        <taxon>Poales</taxon>
        <taxon>Poaceae</taxon>
        <taxon>PACMAD clade</taxon>
        <taxon>Panicoideae</taxon>
        <taxon>Andropogonodae</taxon>
        <taxon>Paspaleae</taxon>
        <taxon>Paspalinae</taxon>
        <taxon>Paspalum</taxon>
    </lineage>
</organism>
<accession>A0AAQ3X2X7</accession>
<proteinExistence type="predicted"/>